<keyword evidence="1" id="KW-0472">Membrane</keyword>
<keyword evidence="1" id="KW-0812">Transmembrane</keyword>
<keyword evidence="3" id="KW-0808">Transferase</keyword>
<feature type="non-terminal residue" evidence="3">
    <location>
        <position position="93"/>
    </location>
</feature>
<dbReference type="PANTHER" id="PTHR23028:SF53">
    <property type="entry name" value="ACYL_TRANSF_3 DOMAIN-CONTAINING PROTEIN"/>
    <property type="match status" value="1"/>
</dbReference>
<keyword evidence="3" id="KW-0012">Acyltransferase</keyword>
<dbReference type="Pfam" id="PF01757">
    <property type="entry name" value="Acyl_transf_3"/>
    <property type="match status" value="1"/>
</dbReference>
<feature type="domain" description="Acyltransferase 3" evidence="2">
    <location>
        <begin position="6"/>
        <end position="70"/>
    </location>
</feature>
<sequence>MPYRPQLDALRTFAVFSVLISHYWLKESLLGHFGVRLFFVLSGFLITSILLQRGPTWTFYVRRMSRLWRAPCKGGAFQWVQAPPGNRSSRKQP</sequence>
<accession>A0ABS5FRJ2</accession>
<protein>
    <submittedName>
        <fullName evidence="3">Acyltransferase</fullName>
    </submittedName>
</protein>
<dbReference type="EMBL" id="JAFCJH010000038">
    <property type="protein sequence ID" value="MBR0799429.1"/>
    <property type="molecule type" value="Genomic_DNA"/>
</dbReference>
<dbReference type="InterPro" id="IPR002656">
    <property type="entry name" value="Acyl_transf_3_dom"/>
</dbReference>
<organism evidence="3 4">
    <name type="scientific">Bradyrhizobium jicamae</name>
    <dbReference type="NCBI Taxonomy" id="280332"/>
    <lineage>
        <taxon>Bacteria</taxon>
        <taxon>Pseudomonadati</taxon>
        <taxon>Pseudomonadota</taxon>
        <taxon>Alphaproteobacteria</taxon>
        <taxon>Hyphomicrobiales</taxon>
        <taxon>Nitrobacteraceae</taxon>
        <taxon>Bradyrhizobium</taxon>
    </lineage>
</organism>
<name>A0ABS5FRJ2_9BRAD</name>
<feature type="transmembrane region" description="Helical" evidence="1">
    <location>
        <begin position="7"/>
        <end position="25"/>
    </location>
</feature>
<evidence type="ECO:0000256" key="1">
    <source>
        <dbReference type="SAM" id="Phobius"/>
    </source>
</evidence>
<evidence type="ECO:0000313" key="3">
    <source>
        <dbReference type="EMBL" id="MBR0799429.1"/>
    </source>
</evidence>
<reference evidence="4" key="1">
    <citation type="journal article" date="2021" name="ISME J.">
        <title>Evolutionary origin and ecological implication of a unique nif island in free-living Bradyrhizobium lineages.</title>
        <authorList>
            <person name="Tao J."/>
        </authorList>
    </citation>
    <scope>NUCLEOTIDE SEQUENCE [LARGE SCALE GENOMIC DNA]</scope>
    <source>
        <strain evidence="4">SZCCT0434</strain>
    </source>
</reference>
<dbReference type="Proteomes" id="UP001315278">
    <property type="component" value="Unassembled WGS sequence"/>
</dbReference>
<dbReference type="PANTHER" id="PTHR23028">
    <property type="entry name" value="ACETYLTRANSFERASE"/>
    <property type="match status" value="1"/>
</dbReference>
<dbReference type="GO" id="GO:0016746">
    <property type="term" value="F:acyltransferase activity"/>
    <property type="evidence" value="ECO:0007669"/>
    <property type="project" value="UniProtKB-KW"/>
</dbReference>
<dbReference type="InterPro" id="IPR050879">
    <property type="entry name" value="Acyltransferase_3"/>
</dbReference>
<evidence type="ECO:0000313" key="4">
    <source>
        <dbReference type="Proteomes" id="UP001315278"/>
    </source>
</evidence>
<keyword evidence="1" id="KW-1133">Transmembrane helix</keyword>
<evidence type="ECO:0000259" key="2">
    <source>
        <dbReference type="Pfam" id="PF01757"/>
    </source>
</evidence>
<keyword evidence="4" id="KW-1185">Reference proteome</keyword>
<feature type="transmembrane region" description="Helical" evidence="1">
    <location>
        <begin position="37"/>
        <end position="60"/>
    </location>
</feature>
<comment type="caution">
    <text evidence="3">The sequence shown here is derived from an EMBL/GenBank/DDBJ whole genome shotgun (WGS) entry which is preliminary data.</text>
</comment>
<proteinExistence type="predicted"/>
<gene>
    <name evidence="3" type="ORF">JQ615_29045</name>
</gene>